<dbReference type="SUPFAM" id="SSF51735">
    <property type="entry name" value="NAD(P)-binding Rossmann-fold domains"/>
    <property type="match status" value="1"/>
</dbReference>
<accession>A0AAE0ND47</accession>
<dbReference type="GO" id="GO:0000166">
    <property type="term" value="F:nucleotide binding"/>
    <property type="evidence" value="ECO:0007669"/>
    <property type="project" value="InterPro"/>
</dbReference>
<evidence type="ECO:0000313" key="3">
    <source>
        <dbReference type="EMBL" id="KAK3379018.1"/>
    </source>
</evidence>
<dbReference type="EMBL" id="JAULSN010000002">
    <property type="protein sequence ID" value="KAK3379018.1"/>
    <property type="molecule type" value="Genomic_DNA"/>
</dbReference>
<feature type="domain" description="Gfo/Idh/MocA-like oxidoreductase N-terminal" evidence="1">
    <location>
        <begin position="5"/>
        <end position="134"/>
    </location>
</feature>
<dbReference type="SUPFAM" id="SSF55347">
    <property type="entry name" value="Glyceraldehyde-3-phosphate dehydrogenase-like, C-terminal domain"/>
    <property type="match status" value="1"/>
</dbReference>
<organism evidence="3 4">
    <name type="scientific">Lasiosphaeria ovina</name>
    <dbReference type="NCBI Taxonomy" id="92902"/>
    <lineage>
        <taxon>Eukaryota</taxon>
        <taxon>Fungi</taxon>
        <taxon>Dikarya</taxon>
        <taxon>Ascomycota</taxon>
        <taxon>Pezizomycotina</taxon>
        <taxon>Sordariomycetes</taxon>
        <taxon>Sordariomycetidae</taxon>
        <taxon>Sordariales</taxon>
        <taxon>Lasiosphaeriaceae</taxon>
        <taxon>Lasiosphaeria</taxon>
    </lineage>
</organism>
<dbReference type="PANTHER" id="PTHR43708">
    <property type="entry name" value="CONSERVED EXPRESSED OXIDOREDUCTASE (EUROFUNG)"/>
    <property type="match status" value="1"/>
</dbReference>
<dbReference type="Gene3D" id="3.40.50.720">
    <property type="entry name" value="NAD(P)-binding Rossmann-like Domain"/>
    <property type="match status" value="1"/>
</dbReference>
<reference evidence="3" key="1">
    <citation type="journal article" date="2023" name="Mol. Phylogenet. Evol.">
        <title>Genome-scale phylogeny and comparative genomics of the fungal order Sordariales.</title>
        <authorList>
            <person name="Hensen N."/>
            <person name="Bonometti L."/>
            <person name="Westerberg I."/>
            <person name="Brannstrom I.O."/>
            <person name="Guillou S."/>
            <person name="Cros-Aarteil S."/>
            <person name="Calhoun S."/>
            <person name="Haridas S."/>
            <person name="Kuo A."/>
            <person name="Mondo S."/>
            <person name="Pangilinan J."/>
            <person name="Riley R."/>
            <person name="LaButti K."/>
            <person name="Andreopoulos B."/>
            <person name="Lipzen A."/>
            <person name="Chen C."/>
            <person name="Yan M."/>
            <person name="Daum C."/>
            <person name="Ng V."/>
            <person name="Clum A."/>
            <person name="Steindorff A."/>
            <person name="Ohm R.A."/>
            <person name="Martin F."/>
            <person name="Silar P."/>
            <person name="Natvig D.O."/>
            <person name="Lalanne C."/>
            <person name="Gautier V."/>
            <person name="Ament-Velasquez S.L."/>
            <person name="Kruys A."/>
            <person name="Hutchinson M.I."/>
            <person name="Powell A.J."/>
            <person name="Barry K."/>
            <person name="Miller A.N."/>
            <person name="Grigoriev I.V."/>
            <person name="Debuchy R."/>
            <person name="Gladieux P."/>
            <person name="Hiltunen Thoren M."/>
            <person name="Johannesson H."/>
        </authorList>
    </citation>
    <scope>NUCLEOTIDE SEQUENCE</scope>
    <source>
        <strain evidence="3">CBS 958.72</strain>
    </source>
</reference>
<keyword evidence="4" id="KW-1185">Reference proteome</keyword>
<evidence type="ECO:0000259" key="2">
    <source>
        <dbReference type="Pfam" id="PF22685"/>
    </source>
</evidence>
<dbReference type="InterPro" id="IPR036291">
    <property type="entry name" value="NAD(P)-bd_dom_sf"/>
</dbReference>
<dbReference type="Gene3D" id="3.30.360.10">
    <property type="entry name" value="Dihydrodipicolinate Reductase, domain 2"/>
    <property type="match status" value="1"/>
</dbReference>
<dbReference type="Proteomes" id="UP001287356">
    <property type="component" value="Unassembled WGS sequence"/>
</dbReference>
<dbReference type="InterPro" id="IPR055080">
    <property type="entry name" value="Gal80p-like_C"/>
</dbReference>
<dbReference type="AlphaFoldDB" id="A0AAE0ND47"/>
<feature type="domain" description="Gal80p-like C-terminal" evidence="2">
    <location>
        <begin position="142"/>
        <end position="297"/>
    </location>
</feature>
<evidence type="ECO:0000313" key="4">
    <source>
        <dbReference type="Proteomes" id="UP001287356"/>
    </source>
</evidence>
<sequence length="396" mass="41972">MAPIIRVALIGLSVKPSWASRAHLPYLLSDEGRKKFTIVALLNSSVEAARASIAAHSLPADSTKAYGDPAALAADPDVDLVVCNTRVDIHYKTIRPSVAAGKAVYSEWPLAHNTEAARELVELARQTSAKFAIGLQARLHPVAHTLRRLLDDGAIGKVLSSEVRAFGGTNDRDRIPTGMTYFLDRAVGGNLVTISFAHIFDTVQSVLGEVSPATARGDFHLQRPNVTVFDPATGATVGTHPSQVPDLFYVSGKFAPGPLIAAQGAPLHFRLRRGQPFPGDPGLVWTIAGETGEIRLTAPGAGALQIGTDEDPPVIELNRFAAGSAAEKVAWEWPKALSALDAVASRGVGAVYEDIAFAAGAAAGGDGRDHLYPHATFDDALRRHEQLDALLGDWKA</sequence>
<dbReference type="Pfam" id="PF01408">
    <property type="entry name" value="GFO_IDH_MocA"/>
    <property type="match status" value="1"/>
</dbReference>
<dbReference type="Pfam" id="PF22685">
    <property type="entry name" value="Gal80p_C-like"/>
    <property type="match status" value="1"/>
</dbReference>
<name>A0AAE0ND47_9PEZI</name>
<dbReference type="InterPro" id="IPR000683">
    <property type="entry name" value="Gfo/Idh/MocA-like_OxRdtase_N"/>
</dbReference>
<dbReference type="InterPro" id="IPR051317">
    <property type="entry name" value="Gfo/Idh/MocA_oxidoreduct"/>
</dbReference>
<evidence type="ECO:0000259" key="1">
    <source>
        <dbReference type="Pfam" id="PF01408"/>
    </source>
</evidence>
<dbReference type="PANTHER" id="PTHR43708:SF1">
    <property type="entry name" value="GALACTOSE_LACTOSE METABOLISM REGULATORY PROTEIN GAL80"/>
    <property type="match status" value="1"/>
</dbReference>
<evidence type="ECO:0008006" key="5">
    <source>
        <dbReference type="Google" id="ProtNLM"/>
    </source>
</evidence>
<reference evidence="3" key="2">
    <citation type="submission" date="2023-06" db="EMBL/GenBank/DDBJ databases">
        <authorList>
            <consortium name="Lawrence Berkeley National Laboratory"/>
            <person name="Haridas S."/>
            <person name="Hensen N."/>
            <person name="Bonometti L."/>
            <person name="Westerberg I."/>
            <person name="Brannstrom I.O."/>
            <person name="Guillou S."/>
            <person name="Cros-Aarteil S."/>
            <person name="Calhoun S."/>
            <person name="Kuo A."/>
            <person name="Mondo S."/>
            <person name="Pangilinan J."/>
            <person name="Riley R."/>
            <person name="Labutti K."/>
            <person name="Andreopoulos B."/>
            <person name="Lipzen A."/>
            <person name="Chen C."/>
            <person name="Yanf M."/>
            <person name="Daum C."/>
            <person name="Ng V."/>
            <person name="Clum A."/>
            <person name="Steindorff A."/>
            <person name="Ohm R."/>
            <person name="Martin F."/>
            <person name="Silar P."/>
            <person name="Natvig D."/>
            <person name="Lalanne C."/>
            <person name="Gautier V."/>
            <person name="Ament-Velasquez S.L."/>
            <person name="Kruys A."/>
            <person name="Hutchinson M.I."/>
            <person name="Powell A.J."/>
            <person name="Barry K."/>
            <person name="Miller A.N."/>
            <person name="Grigoriev I.V."/>
            <person name="Debuchy R."/>
            <person name="Gladieux P."/>
            <person name="Thoren M.H."/>
            <person name="Johannesson H."/>
        </authorList>
    </citation>
    <scope>NUCLEOTIDE SEQUENCE</scope>
    <source>
        <strain evidence="3">CBS 958.72</strain>
    </source>
</reference>
<proteinExistence type="predicted"/>
<protein>
    <recommendedName>
        <fullName evidence="5">Oxidoreductase</fullName>
    </recommendedName>
</protein>
<gene>
    <name evidence="3" type="ORF">B0T24DRAFT_568749</name>
</gene>
<comment type="caution">
    <text evidence="3">The sequence shown here is derived from an EMBL/GenBank/DDBJ whole genome shotgun (WGS) entry which is preliminary data.</text>
</comment>